<reference evidence="2 3" key="1">
    <citation type="submission" date="2014-11" db="EMBL/GenBank/DDBJ databases">
        <title>Whole genome shotgun sequence of Sphingomonas parapaucimobilis NBRC 15100.</title>
        <authorList>
            <person name="Katano-Makiyama Y."/>
            <person name="Hosoyama A."/>
            <person name="Hashimoto M."/>
            <person name="Hosoyama Y."/>
            <person name="Noguchi M."/>
            <person name="Numata M."/>
            <person name="Tsuchikane K."/>
            <person name="Hirakata S."/>
            <person name="Uohara A."/>
            <person name="Shimodaira J."/>
            <person name="Ohji S."/>
            <person name="Ichikawa N."/>
            <person name="Kimura A."/>
            <person name="Yamazoe A."/>
            <person name="Fujita N."/>
        </authorList>
    </citation>
    <scope>NUCLEOTIDE SEQUENCE [LARGE SCALE GENOMIC DNA]</scope>
    <source>
        <strain evidence="2 3">NBRC 15100</strain>
    </source>
</reference>
<keyword evidence="3" id="KW-1185">Reference proteome</keyword>
<feature type="region of interest" description="Disordered" evidence="1">
    <location>
        <begin position="188"/>
        <end position="246"/>
    </location>
</feature>
<name>A0A0A1W5G2_9SPHN</name>
<feature type="compositionally biased region" description="Basic residues" evidence="1">
    <location>
        <begin position="189"/>
        <end position="199"/>
    </location>
</feature>
<feature type="compositionally biased region" description="Pro residues" evidence="1">
    <location>
        <begin position="204"/>
        <end position="215"/>
    </location>
</feature>
<dbReference type="OrthoDB" id="7467461at2"/>
<dbReference type="Proteomes" id="UP000032305">
    <property type="component" value="Unassembled WGS sequence"/>
</dbReference>
<evidence type="ECO:0000313" key="2">
    <source>
        <dbReference type="EMBL" id="GAM00583.1"/>
    </source>
</evidence>
<dbReference type="AlphaFoldDB" id="A0A0A1W5G2"/>
<dbReference type="eggNOG" id="COG1609">
    <property type="taxonomic scope" value="Bacteria"/>
</dbReference>
<dbReference type="RefSeq" id="WP_052811435.1">
    <property type="nucleotide sequence ID" value="NZ_BBPI01000034.1"/>
</dbReference>
<evidence type="ECO:0000313" key="3">
    <source>
        <dbReference type="Proteomes" id="UP000032305"/>
    </source>
</evidence>
<accession>A0A0A1W5G2</accession>
<organism evidence="2 3">
    <name type="scientific">Sphingomonas parapaucimobilis NBRC 15100</name>
    <dbReference type="NCBI Taxonomy" id="1219049"/>
    <lineage>
        <taxon>Bacteria</taxon>
        <taxon>Pseudomonadati</taxon>
        <taxon>Pseudomonadota</taxon>
        <taxon>Alphaproteobacteria</taxon>
        <taxon>Sphingomonadales</taxon>
        <taxon>Sphingomonadaceae</taxon>
        <taxon>Sphingomonas</taxon>
    </lineage>
</organism>
<protein>
    <submittedName>
        <fullName evidence="2">Uncharacterized protein</fullName>
    </submittedName>
</protein>
<gene>
    <name evidence="2" type="ORF">SP5_034_01580</name>
</gene>
<dbReference type="EMBL" id="BBPI01000034">
    <property type="protein sequence ID" value="GAM00583.1"/>
    <property type="molecule type" value="Genomic_DNA"/>
</dbReference>
<sequence>MTFAAARETRQITKALAAKLSGKVRGEDRTVRRDSYDVDDKRANVWRPIGDGTVGGAMDWRDSFLQTAREYDDHHRGDRGVRPLGWTGIRVLEMLLGVRGVPICFKTGRLEPAIDTLARIGRLSRTTVIRALARLKQHNFLRWVRRSQKTDRKGEFAPQRVQVTNAYFFDMGSLPKNVRQRFRDLMSRRAQRRAAHATRQHSTPPLPPAPPPVPSSPDLRDALARLGAQVESASTPKGQYPAQGVR</sequence>
<proteinExistence type="predicted"/>
<evidence type="ECO:0000256" key="1">
    <source>
        <dbReference type="SAM" id="MobiDB-lite"/>
    </source>
</evidence>
<comment type="caution">
    <text evidence="2">The sequence shown here is derived from an EMBL/GenBank/DDBJ whole genome shotgun (WGS) entry which is preliminary data.</text>
</comment>